<keyword evidence="3" id="KW-1185">Reference proteome</keyword>
<name>A0A1H3EFE3_9PSEU</name>
<dbReference type="Proteomes" id="UP000199515">
    <property type="component" value="Unassembled WGS sequence"/>
</dbReference>
<dbReference type="STRING" id="589385.SAMN05421504_103794"/>
<feature type="transmembrane region" description="Helical" evidence="1">
    <location>
        <begin position="126"/>
        <end position="145"/>
    </location>
</feature>
<reference evidence="2 3" key="1">
    <citation type="submission" date="2016-10" db="EMBL/GenBank/DDBJ databases">
        <authorList>
            <person name="de Groot N.N."/>
        </authorList>
    </citation>
    <scope>NUCLEOTIDE SEQUENCE [LARGE SCALE GENOMIC DNA]</scope>
    <source>
        <strain evidence="2 3">CPCC 202699</strain>
    </source>
</reference>
<keyword evidence="1" id="KW-0472">Membrane</keyword>
<sequence length="168" mass="18627">MPEYDSQTIHELERLLTVSPFDQQLRLRLATALYAQACAACSVTRDGKLVMTTQAQRDTCGRAAWRVLELQVADPALVQAATELQREVREGDDWIWHPRGTGTLLTAVVVLAGLALVSIMVRADDFVLAGVAAALSSALLAFVVLRFRRQSWRIRAEQAQTSIWEHGI</sequence>
<keyword evidence="1" id="KW-1133">Transmembrane helix</keyword>
<organism evidence="2 3">
    <name type="scientific">Amycolatopsis xylanica</name>
    <dbReference type="NCBI Taxonomy" id="589385"/>
    <lineage>
        <taxon>Bacteria</taxon>
        <taxon>Bacillati</taxon>
        <taxon>Actinomycetota</taxon>
        <taxon>Actinomycetes</taxon>
        <taxon>Pseudonocardiales</taxon>
        <taxon>Pseudonocardiaceae</taxon>
        <taxon>Amycolatopsis</taxon>
    </lineage>
</organism>
<keyword evidence="1" id="KW-0812">Transmembrane</keyword>
<feature type="transmembrane region" description="Helical" evidence="1">
    <location>
        <begin position="102"/>
        <end position="120"/>
    </location>
</feature>
<dbReference type="EMBL" id="FNON01000003">
    <property type="protein sequence ID" value="SDX77337.1"/>
    <property type="molecule type" value="Genomic_DNA"/>
</dbReference>
<proteinExistence type="predicted"/>
<dbReference type="RefSeq" id="WP_143047086.1">
    <property type="nucleotide sequence ID" value="NZ_FNON01000003.1"/>
</dbReference>
<dbReference type="AlphaFoldDB" id="A0A1H3EFE3"/>
<evidence type="ECO:0000313" key="2">
    <source>
        <dbReference type="EMBL" id="SDX77337.1"/>
    </source>
</evidence>
<evidence type="ECO:0000313" key="3">
    <source>
        <dbReference type="Proteomes" id="UP000199515"/>
    </source>
</evidence>
<protein>
    <submittedName>
        <fullName evidence="2">Uncharacterized protein</fullName>
    </submittedName>
</protein>
<evidence type="ECO:0000256" key="1">
    <source>
        <dbReference type="SAM" id="Phobius"/>
    </source>
</evidence>
<accession>A0A1H3EFE3</accession>
<gene>
    <name evidence="2" type="ORF">SAMN05421504_103794</name>
</gene>